<dbReference type="RefSeq" id="WP_157335451.1">
    <property type="nucleotide sequence ID" value="NZ_RHLK01000005.1"/>
</dbReference>
<sequence>MKFSEITEKEWPGLQLYLDTCILPVTGMTGMEQPWEAGDALERLRDVLDGIEFPYKGRVVTYPALHYCEGNESGRAYIEQVCRGLRSAGFAYVVVVTAKPEIAELVLQEADLLLSVPEEALREQGREAKRIAGEKITQLWMSKK</sequence>
<name>A0A7X3JZG7_9BACL</name>
<gene>
    <name evidence="1" type="ORF">EDM21_10920</name>
</gene>
<protein>
    <submittedName>
        <fullName evidence="1">DUF2487 family protein</fullName>
    </submittedName>
</protein>
<organism evidence="1 2">
    <name type="scientific">Paenibacillus lutrae</name>
    <dbReference type="NCBI Taxonomy" id="2078573"/>
    <lineage>
        <taxon>Bacteria</taxon>
        <taxon>Bacillati</taxon>
        <taxon>Bacillota</taxon>
        <taxon>Bacilli</taxon>
        <taxon>Bacillales</taxon>
        <taxon>Paenibacillaceae</taxon>
        <taxon>Paenibacillus</taxon>
    </lineage>
</organism>
<accession>A0A7X3JZG7</accession>
<reference evidence="1 2" key="1">
    <citation type="journal article" date="2019" name="Microorganisms">
        <title>Paenibacillus lutrae sp. nov., A Chitinolytic Species Isolated from A River Otter in Castril Natural Park, Granada, Spain.</title>
        <authorList>
            <person name="Rodriguez M."/>
            <person name="Reina J.C."/>
            <person name="Bejar V."/>
            <person name="Llamas I."/>
        </authorList>
    </citation>
    <scope>NUCLEOTIDE SEQUENCE [LARGE SCALE GENOMIC DNA]</scope>
    <source>
        <strain evidence="1 2">N10</strain>
    </source>
</reference>
<dbReference type="EMBL" id="RHLK01000005">
    <property type="protein sequence ID" value="MVP00022.1"/>
    <property type="molecule type" value="Genomic_DNA"/>
</dbReference>
<comment type="caution">
    <text evidence="1">The sequence shown here is derived from an EMBL/GenBank/DDBJ whole genome shotgun (WGS) entry which is preliminary data.</text>
</comment>
<dbReference type="OrthoDB" id="2678750at2"/>
<dbReference type="InterPro" id="IPR019615">
    <property type="entry name" value="DUF2487"/>
</dbReference>
<evidence type="ECO:0000313" key="2">
    <source>
        <dbReference type="Proteomes" id="UP000490800"/>
    </source>
</evidence>
<evidence type="ECO:0000313" key="1">
    <source>
        <dbReference type="EMBL" id="MVP00022.1"/>
    </source>
</evidence>
<dbReference type="AlphaFoldDB" id="A0A7X3JZG7"/>
<proteinExistence type="predicted"/>
<dbReference type="Proteomes" id="UP000490800">
    <property type="component" value="Unassembled WGS sequence"/>
</dbReference>
<keyword evidence="2" id="KW-1185">Reference proteome</keyword>
<dbReference type="Pfam" id="PF10673">
    <property type="entry name" value="DUF2487"/>
    <property type="match status" value="1"/>
</dbReference>